<dbReference type="PANTHER" id="PTHR43464">
    <property type="entry name" value="METHYLTRANSFERASE"/>
    <property type="match status" value="1"/>
</dbReference>
<keyword evidence="2 6" id="KW-0808">Transferase</keyword>
<dbReference type="GO" id="GO:0032259">
    <property type="term" value="P:methylation"/>
    <property type="evidence" value="ECO:0007669"/>
    <property type="project" value="UniProtKB-KW"/>
</dbReference>
<feature type="region of interest" description="Disordered" evidence="4">
    <location>
        <begin position="234"/>
        <end position="297"/>
    </location>
</feature>
<dbReference type="Proteomes" id="UP000239290">
    <property type="component" value="Unassembled WGS sequence"/>
</dbReference>
<dbReference type="EMBL" id="PUIO01000070">
    <property type="protein sequence ID" value="PQP15902.1"/>
    <property type="molecule type" value="Genomic_DNA"/>
</dbReference>
<feature type="compositionally biased region" description="Basic and acidic residues" evidence="4">
    <location>
        <begin position="272"/>
        <end position="297"/>
    </location>
</feature>
<dbReference type="InterPro" id="IPR029063">
    <property type="entry name" value="SAM-dependent_MTases_sf"/>
</dbReference>
<sequence length="297" mass="31948">MPIRQEPSPKPSVLLHCVGMEHAGEVTEVTTTSREADEWDARYSEQDRVWSGEPNGALVDEMTGAPPGRALDVGCGEGADALWLARQGWAVTALDVSRIALDRARAHADREDVDITWVLSGLLDADVPAGGFDLVSAQYPALRSTTDRAAERALVSAVAPGGILLVVHHDIRDADAAREHGFDPGDWVTPGDVAALLVDSWHIDVNEVRERSISGGAGAHHTHDMVLRAHRLPHRSPSIGHPTAGGSPGAQTGSHRKTATGTAAPASPPPGHSHDRTRYWDHQQGRWVEHHDSRPRD</sequence>
<organism evidence="6 7">
    <name type="scientific">Rhodococcus opacus</name>
    <name type="common">Nocardia opaca</name>
    <dbReference type="NCBI Taxonomy" id="37919"/>
    <lineage>
        <taxon>Bacteria</taxon>
        <taxon>Bacillati</taxon>
        <taxon>Actinomycetota</taxon>
        <taxon>Actinomycetes</taxon>
        <taxon>Mycobacteriales</taxon>
        <taxon>Nocardiaceae</taxon>
        <taxon>Rhodococcus</taxon>
    </lineage>
</organism>
<dbReference type="Gene3D" id="3.40.50.150">
    <property type="entry name" value="Vaccinia Virus protein VP39"/>
    <property type="match status" value="1"/>
</dbReference>
<feature type="domain" description="Methyltransferase" evidence="5">
    <location>
        <begin position="71"/>
        <end position="162"/>
    </location>
</feature>
<dbReference type="SUPFAM" id="SSF53335">
    <property type="entry name" value="S-adenosyl-L-methionine-dependent methyltransferases"/>
    <property type="match status" value="1"/>
</dbReference>
<dbReference type="InterPro" id="IPR041698">
    <property type="entry name" value="Methyltransf_25"/>
</dbReference>
<name>A0A2S8IND4_RHOOP</name>
<protein>
    <submittedName>
        <fullName evidence="6">Class I SAM-dependent methyltransferase</fullName>
    </submittedName>
</protein>
<dbReference type="Pfam" id="PF13649">
    <property type="entry name" value="Methyltransf_25"/>
    <property type="match status" value="1"/>
</dbReference>
<evidence type="ECO:0000256" key="4">
    <source>
        <dbReference type="SAM" id="MobiDB-lite"/>
    </source>
</evidence>
<dbReference type="AlphaFoldDB" id="A0A2S8IND4"/>
<evidence type="ECO:0000256" key="2">
    <source>
        <dbReference type="ARBA" id="ARBA00022679"/>
    </source>
</evidence>
<accession>A0A2S8IND4</accession>
<comment type="caution">
    <text evidence="6">The sequence shown here is derived from an EMBL/GenBank/DDBJ whole genome shotgun (WGS) entry which is preliminary data.</text>
</comment>
<proteinExistence type="predicted"/>
<evidence type="ECO:0000313" key="7">
    <source>
        <dbReference type="Proteomes" id="UP000239290"/>
    </source>
</evidence>
<evidence type="ECO:0000256" key="3">
    <source>
        <dbReference type="ARBA" id="ARBA00022691"/>
    </source>
</evidence>
<evidence type="ECO:0000259" key="5">
    <source>
        <dbReference type="Pfam" id="PF13649"/>
    </source>
</evidence>
<evidence type="ECO:0000313" key="6">
    <source>
        <dbReference type="EMBL" id="PQP15902.1"/>
    </source>
</evidence>
<reference evidence="7" key="1">
    <citation type="submission" date="2018-02" db="EMBL/GenBank/DDBJ databases">
        <title>Draft genome sequencing of Rhodococcus opacus KU647198.</title>
        <authorList>
            <person name="Zheng B.-X."/>
        </authorList>
    </citation>
    <scope>NUCLEOTIDE SEQUENCE [LARGE SCALE GENOMIC DNA]</scope>
    <source>
        <strain evidence="7">04-OD7</strain>
    </source>
</reference>
<gene>
    <name evidence="6" type="ORF">C5613_37725</name>
</gene>
<dbReference type="GO" id="GO:0008168">
    <property type="term" value="F:methyltransferase activity"/>
    <property type="evidence" value="ECO:0007669"/>
    <property type="project" value="UniProtKB-KW"/>
</dbReference>
<dbReference type="CDD" id="cd02440">
    <property type="entry name" value="AdoMet_MTases"/>
    <property type="match status" value="1"/>
</dbReference>
<keyword evidence="3" id="KW-0949">S-adenosyl-L-methionine</keyword>
<keyword evidence="1 6" id="KW-0489">Methyltransferase</keyword>
<dbReference type="PANTHER" id="PTHR43464:SF19">
    <property type="entry name" value="UBIQUINONE BIOSYNTHESIS O-METHYLTRANSFERASE, MITOCHONDRIAL"/>
    <property type="match status" value="1"/>
</dbReference>
<evidence type="ECO:0000256" key="1">
    <source>
        <dbReference type="ARBA" id="ARBA00022603"/>
    </source>
</evidence>